<feature type="domain" description="Dendritic cell-specific transmembrane protein-like" evidence="7">
    <location>
        <begin position="400"/>
        <end position="590"/>
    </location>
</feature>
<dbReference type="AlphaFoldDB" id="A0AAV1FLE9"/>
<comment type="subcellular location">
    <subcellularLocation>
        <location evidence="1">Membrane</location>
        <topology evidence="1">Multi-pass membrane protein</topology>
    </subcellularLocation>
</comment>
<feature type="domain" description="E3 ubiquitin-protein ligase DCST1-like C-terminal" evidence="8">
    <location>
        <begin position="676"/>
        <end position="721"/>
    </location>
</feature>
<dbReference type="InterPro" id="IPR051856">
    <property type="entry name" value="CSR-E3_Ligase_Protein"/>
</dbReference>
<dbReference type="EMBL" id="OY660871">
    <property type="protein sequence ID" value="CAJ1061253.1"/>
    <property type="molecule type" value="Genomic_DNA"/>
</dbReference>
<feature type="transmembrane region" description="Helical" evidence="6">
    <location>
        <begin position="371"/>
        <end position="388"/>
    </location>
</feature>
<feature type="compositionally biased region" description="Gly residues" evidence="5">
    <location>
        <begin position="616"/>
        <end position="627"/>
    </location>
</feature>
<keyword evidence="2 6" id="KW-0812">Transmembrane</keyword>
<feature type="transmembrane region" description="Helical" evidence="6">
    <location>
        <begin position="74"/>
        <end position="94"/>
    </location>
</feature>
<gene>
    <name evidence="9" type="ORF">XNOV1_A040438</name>
</gene>
<sequence length="747" mass="82022">MTTEKLTNSYGDTERIRRDNMRRHLRKTEVRVQVERRGVTQTARGVLHRSAGRANRSSTLTKVKGHLVDGGRSLVAFVCGLLLVSVYALTALFLQKQPLWFCSYTAIIMAALAAFGLGLSAGVRANIMVMLPSLCSAHGRRFFLFLFASVLLSGPLTNTMENMERAAASLLCGAELAANQTQELMQRSATPLFSALDKIKKIGSNAHAVAGRVQNFIHTLTNGVRHVARTLRNVLHFLVDIGEVCNAKLGSPYRKCRAVFAEARADCSYLLGEFNFLCDIVDSFLPLCSIAHAGELFCTVPVYIADHLRKRLAAPTVAAFERLKEEFDFTISASVSFDLDANSSRSLQQVSQDILEEVSSDLHLFQRLSEPLTYAGLLLLAISFLRAVRYRRRYLTELDFDNVYISAQFEELDHQVTLEGGASVLPITCREAKIYIPPLSFKLTAEERRAGLMGMASVLRHLVMGCLVVALDFLVFWVLDQVHHQVKGDVMARAPVTVAVQVNGSGYASDIFRDLVASFNILQGGNITVISRRCLLEPSEPDYGSCFILGFLLGLCLLLSLSGAFMGRCRRLVCALFHPIREQERIRYLRQQILDQRRSLMRVLRSSAGRVRADRGGAGGGGAGGGGRRGEAGRGGGEGRGEEGGGGGGGSCLQALPLRLPEGVHLSHLLSLSSLTCLNCGEEVRQDKDNMVVCDVPQCPGMFCRPCFHALGNNCVICARPLTIREDGEEEEELDSSDEEQNQEELR</sequence>
<dbReference type="Pfam" id="PF07782">
    <property type="entry name" value="DC_STAMP"/>
    <property type="match status" value="1"/>
</dbReference>
<evidence type="ECO:0000313" key="9">
    <source>
        <dbReference type="EMBL" id="CAJ1061253.1"/>
    </source>
</evidence>
<feature type="transmembrane region" description="Helical" evidence="6">
    <location>
        <begin position="100"/>
        <end position="121"/>
    </location>
</feature>
<feature type="transmembrane region" description="Helical" evidence="6">
    <location>
        <begin position="547"/>
        <end position="567"/>
    </location>
</feature>
<name>A0AAV1FLE9_XYRNO</name>
<evidence type="ECO:0000259" key="7">
    <source>
        <dbReference type="Pfam" id="PF07782"/>
    </source>
</evidence>
<dbReference type="GO" id="GO:0016020">
    <property type="term" value="C:membrane"/>
    <property type="evidence" value="ECO:0007669"/>
    <property type="project" value="UniProtKB-SubCell"/>
</dbReference>
<evidence type="ECO:0000256" key="6">
    <source>
        <dbReference type="SAM" id="Phobius"/>
    </source>
</evidence>
<evidence type="ECO:0000259" key="8">
    <source>
        <dbReference type="Pfam" id="PF26037"/>
    </source>
</evidence>
<reference evidence="9" key="1">
    <citation type="submission" date="2023-08" db="EMBL/GenBank/DDBJ databases">
        <authorList>
            <person name="Alioto T."/>
            <person name="Alioto T."/>
            <person name="Gomez Garrido J."/>
        </authorList>
    </citation>
    <scope>NUCLEOTIDE SEQUENCE</scope>
</reference>
<dbReference type="InterPro" id="IPR012858">
    <property type="entry name" value="DC_STAMP-like"/>
</dbReference>
<dbReference type="Proteomes" id="UP001178508">
    <property type="component" value="Chromosome 8"/>
</dbReference>
<organism evidence="9 10">
    <name type="scientific">Xyrichtys novacula</name>
    <name type="common">Pearly razorfish</name>
    <name type="synonym">Hemipteronotus novacula</name>
    <dbReference type="NCBI Taxonomy" id="13765"/>
    <lineage>
        <taxon>Eukaryota</taxon>
        <taxon>Metazoa</taxon>
        <taxon>Chordata</taxon>
        <taxon>Craniata</taxon>
        <taxon>Vertebrata</taxon>
        <taxon>Euteleostomi</taxon>
        <taxon>Actinopterygii</taxon>
        <taxon>Neopterygii</taxon>
        <taxon>Teleostei</taxon>
        <taxon>Neoteleostei</taxon>
        <taxon>Acanthomorphata</taxon>
        <taxon>Eupercaria</taxon>
        <taxon>Labriformes</taxon>
        <taxon>Labridae</taxon>
        <taxon>Xyrichtys</taxon>
    </lineage>
</organism>
<evidence type="ECO:0000256" key="2">
    <source>
        <dbReference type="ARBA" id="ARBA00022692"/>
    </source>
</evidence>
<proteinExistence type="predicted"/>
<feature type="transmembrane region" description="Helical" evidence="6">
    <location>
        <begin position="458"/>
        <end position="479"/>
    </location>
</feature>
<evidence type="ECO:0000256" key="1">
    <source>
        <dbReference type="ARBA" id="ARBA00004141"/>
    </source>
</evidence>
<feature type="region of interest" description="Disordered" evidence="5">
    <location>
        <begin position="727"/>
        <end position="747"/>
    </location>
</feature>
<evidence type="ECO:0000256" key="4">
    <source>
        <dbReference type="ARBA" id="ARBA00023136"/>
    </source>
</evidence>
<keyword evidence="10" id="KW-1185">Reference proteome</keyword>
<feature type="region of interest" description="Disordered" evidence="5">
    <location>
        <begin position="611"/>
        <end position="648"/>
    </location>
</feature>
<keyword evidence="3 6" id="KW-1133">Transmembrane helix</keyword>
<feature type="compositionally biased region" description="Basic and acidic residues" evidence="5">
    <location>
        <begin position="628"/>
        <end position="643"/>
    </location>
</feature>
<dbReference type="PANTHER" id="PTHR21041:SF6">
    <property type="entry name" value="DC-STAMP DOMAIN-CONTAINING PROTEIN 2"/>
    <property type="match status" value="1"/>
</dbReference>
<evidence type="ECO:0000256" key="3">
    <source>
        <dbReference type="ARBA" id="ARBA00022989"/>
    </source>
</evidence>
<dbReference type="Pfam" id="PF26039">
    <property type="entry name" value="Dcst2"/>
    <property type="match status" value="1"/>
</dbReference>
<dbReference type="PANTHER" id="PTHR21041">
    <property type="entry name" value="DENDRITIC CELL-SPECIFIC TRANSMEMBRANE PROTEIN"/>
    <property type="match status" value="1"/>
</dbReference>
<feature type="transmembrane region" description="Helical" evidence="6">
    <location>
        <begin position="142"/>
        <end position="160"/>
    </location>
</feature>
<accession>A0AAV1FLE9</accession>
<protein>
    <submittedName>
        <fullName evidence="9">DC-STAMP domain-containing protein 2 isoform X1</fullName>
    </submittedName>
</protein>
<keyword evidence="4 6" id="KW-0472">Membrane</keyword>
<evidence type="ECO:0000256" key="5">
    <source>
        <dbReference type="SAM" id="MobiDB-lite"/>
    </source>
</evidence>
<evidence type="ECO:0000313" key="10">
    <source>
        <dbReference type="Proteomes" id="UP001178508"/>
    </source>
</evidence>
<dbReference type="Pfam" id="PF26037">
    <property type="entry name" value="zf-RING_DCST1_C"/>
    <property type="match status" value="1"/>
</dbReference>
<dbReference type="InterPro" id="IPR058842">
    <property type="entry name" value="DCST1_C"/>
</dbReference>